<feature type="domain" description="IraD/Gp25-like" evidence="1">
    <location>
        <begin position="14"/>
        <end position="99"/>
    </location>
</feature>
<dbReference type="OrthoDB" id="9802846at2"/>
<evidence type="ECO:0000313" key="2">
    <source>
        <dbReference type="EMBL" id="RVU03922.1"/>
    </source>
</evidence>
<dbReference type="Pfam" id="PF04965">
    <property type="entry name" value="GPW_gp25"/>
    <property type="match status" value="1"/>
</dbReference>
<dbReference type="Gene3D" id="3.10.450.40">
    <property type="match status" value="1"/>
</dbReference>
<evidence type="ECO:0000313" key="3">
    <source>
        <dbReference type="Proteomes" id="UP000282837"/>
    </source>
</evidence>
<protein>
    <submittedName>
        <fullName evidence="2">Oxidoreductase</fullName>
    </submittedName>
</protein>
<accession>A0A3S2VBW5</accession>
<dbReference type="RefSeq" id="WP_127710488.1">
    <property type="nucleotide sequence ID" value="NZ_SACO01000011.1"/>
</dbReference>
<dbReference type="Proteomes" id="UP000282837">
    <property type="component" value="Unassembled WGS sequence"/>
</dbReference>
<dbReference type="InterPro" id="IPR007048">
    <property type="entry name" value="IraD/Gp25-like"/>
</dbReference>
<dbReference type="EMBL" id="SACO01000011">
    <property type="protein sequence ID" value="RVU03922.1"/>
    <property type="molecule type" value="Genomic_DNA"/>
</dbReference>
<gene>
    <name evidence="2" type="ORF">EOE18_13780</name>
</gene>
<organism evidence="2 3">
    <name type="scientific">Novosphingobium umbonatum</name>
    <dbReference type="NCBI Taxonomy" id="1908524"/>
    <lineage>
        <taxon>Bacteria</taxon>
        <taxon>Pseudomonadati</taxon>
        <taxon>Pseudomonadota</taxon>
        <taxon>Alphaproteobacteria</taxon>
        <taxon>Sphingomonadales</taxon>
        <taxon>Sphingomonadaceae</taxon>
        <taxon>Novosphingobium</taxon>
    </lineage>
</organism>
<proteinExistence type="predicted"/>
<reference evidence="2 3" key="1">
    <citation type="submission" date="2019-01" db="EMBL/GenBank/DDBJ databases">
        <authorList>
            <person name="Chen W.-M."/>
        </authorList>
    </citation>
    <scope>NUCLEOTIDE SEQUENCE [LARGE SCALE GENOMIC DNA]</scope>
    <source>
        <strain evidence="2 3">FSY-9</strain>
    </source>
</reference>
<keyword evidence="3" id="KW-1185">Reference proteome</keyword>
<name>A0A3S2VBW5_9SPHN</name>
<dbReference type="SUPFAM" id="SSF160719">
    <property type="entry name" value="gpW/gp25-like"/>
    <property type="match status" value="1"/>
</dbReference>
<sequence>MIGMDASTGKSLSGTAHLAQSLGDILSTPLGTRLMRRDYGSALFSLIDRPLNAATAMLMRAAVVDAIAKWETRVTITKVGISGAFAAGNLVITITGKVGAAASTSLQTLSIPIRAASSAS</sequence>
<dbReference type="AlphaFoldDB" id="A0A3S2VBW5"/>
<comment type="caution">
    <text evidence="2">The sequence shown here is derived from an EMBL/GenBank/DDBJ whole genome shotgun (WGS) entry which is preliminary data.</text>
</comment>
<evidence type="ECO:0000259" key="1">
    <source>
        <dbReference type="Pfam" id="PF04965"/>
    </source>
</evidence>